<feature type="domain" description="Aminoglycoside phosphotransferase" evidence="1">
    <location>
        <begin position="50"/>
        <end position="192"/>
    </location>
</feature>
<dbReference type="RefSeq" id="WP_218934953.1">
    <property type="nucleotide sequence ID" value="NZ_BMRD01000006.1"/>
</dbReference>
<gene>
    <name evidence="2" type="ORF">BJ999_001123</name>
</gene>
<keyword evidence="3" id="KW-1185">Reference proteome</keyword>
<evidence type="ECO:0000313" key="2">
    <source>
        <dbReference type="EMBL" id="NYE10827.1"/>
    </source>
</evidence>
<proteinExistence type="predicted"/>
<protein>
    <submittedName>
        <fullName evidence="2">Aminoglycoside phosphotransferase (APT) family kinase protein</fullName>
    </submittedName>
</protein>
<dbReference type="GO" id="GO:0016301">
    <property type="term" value="F:kinase activity"/>
    <property type="evidence" value="ECO:0007669"/>
    <property type="project" value="UniProtKB-KW"/>
</dbReference>
<dbReference type="AlphaFoldDB" id="A0A7Y9G6D7"/>
<keyword evidence="2" id="KW-0418">Kinase</keyword>
<accession>A0A7Y9G6D7</accession>
<dbReference type="InterPro" id="IPR011009">
    <property type="entry name" value="Kinase-like_dom_sf"/>
</dbReference>
<dbReference type="Pfam" id="PF01636">
    <property type="entry name" value="APH"/>
    <property type="match status" value="1"/>
</dbReference>
<dbReference type="InterPro" id="IPR002575">
    <property type="entry name" value="Aminoglycoside_PTrfase"/>
</dbReference>
<keyword evidence="2" id="KW-0808">Transferase</keyword>
<comment type="caution">
    <text evidence="2">The sequence shown here is derived from an EMBL/GenBank/DDBJ whole genome shotgun (WGS) entry which is preliminary data.</text>
</comment>
<reference evidence="2 3" key="1">
    <citation type="submission" date="2020-07" db="EMBL/GenBank/DDBJ databases">
        <title>Sequencing the genomes of 1000 actinobacteria strains.</title>
        <authorList>
            <person name="Klenk H.-P."/>
        </authorList>
    </citation>
    <scope>NUCLEOTIDE SEQUENCE [LARGE SCALE GENOMIC DNA]</scope>
    <source>
        <strain evidence="2 3">DSM 43461</strain>
    </source>
</reference>
<evidence type="ECO:0000313" key="3">
    <source>
        <dbReference type="Proteomes" id="UP000591272"/>
    </source>
</evidence>
<dbReference type="SUPFAM" id="SSF56112">
    <property type="entry name" value="Protein kinase-like (PK-like)"/>
    <property type="match status" value="1"/>
</dbReference>
<name>A0A7Y9G6D7_9ACTN</name>
<dbReference type="Proteomes" id="UP000591272">
    <property type="component" value="Unassembled WGS sequence"/>
</dbReference>
<dbReference type="EMBL" id="JACCBT010000001">
    <property type="protein sequence ID" value="NYE10827.1"/>
    <property type="molecule type" value="Genomic_DNA"/>
</dbReference>
<sequence length="252" mass="27873">MAPSSELRPFPHTGRVEEEEIPLSGGRITEGVVRVGKTVRRPVGAHSPFVHRLLRHFEAVGCDAAPRLLGIDGQGREVLSFQEGETRTEFRARDWAPAQISAAARLLRRLHDASAGAAIAGGRETVCHNDFSPLNVTFVDRLPASTFDFDQAAPGPRTRDLAYAAWLWLFGADAAGPFEQQVVLLRTFLDVYGLEDERRRGFGALIVARVEDELEMHQRAGRITAPGSWVHYEIAWLKRHAGAIDHGPRSSR</sequence>
<evidence type="ECO:0000259" key="1">
    <source>
        <dbReference type="Pfam" id="PF01636"/>
    </source>
</evidence>
<organism evidence="2 3">
    <name type="scientific">Actinomadura citrea</name>
    <dbReference type="NCBI Taxonomy" id="46158"/>
    <lineage>
        <taxon>Bacteria</taxon>
        <taxon>Bacillati</taxon>
        <taxon>Actinomycetota</taxon>
        <taxon>Actinomycetes</taxon>
        <taxon>Streptosporangiales</taxon>
        <taxon>Thermomonosporaceae</taxon>
        <taxon>Actinomadura</taxon>
    </lineage>
</organism>
<dbReference type="Gene3D" id="3.90.1200.10">
    <property type="match status" value="1"/>
</dbReference>